<keyword evidence="8" id="KW-0624">Polysaccharide degradation</keyword>
<protein>
    <recommendedName>
        <fullName evidence="3 11">Beta-glucosidase</fullName>
        <ecNumber evidence="3 11">3.2.1.21</ecNumber>
    </recommendedName>
</protein>
<dbReference type="EC" id="3.2.1.21" evidence="3 11"/>
<feature type="binding site" evidence="10">
    <location>
        <position position="412"/>
    </location>
    <ligand>
        <name>substrate</name>
    </ligand>
</feature>
<dbReference type="PROSITE" id="PS00653">
    <property type="entry name" value="GLYCOSYL_HYDROL_F1_2"/>
    <property type="match status" value="1"/>
</dbReference>
<dbReference type="NCBIfam" id="TIGR03356">
    <property type="entry name" value="BGL"/>
    <property type="match status" value="1"/>
</dbReference>
<sequence length="459" mass="51593">MNSNENSTGDQASHPTPVADLPSTASLRPDFVWGVSTSSFQIEGATKEDGRGLSIWDVYCQNGEIRNRDTGDVACDHYHRYREDVALMQRLGVQAYRFSVAWPRVLPQGRGPVNEPGLAFYERLIDELHAAGIEPWLCLYHWDLPQALEDLGGWQNREAVKWFADYAALIAARLGDRVKRFATFNEPSIFNLFSRSLGKGDRSSEDALYRATHHVNLAHGAAVDVLREVPGASIGCIHNLQPCWPSSASEADAAAAARLDLYWNHAFPDVQCRGEYPPAMRPAIEPHMQTGDLKRICRPVDWFGLNHYSPVYTKADSTAMLGYDFGDKPAGVPLTPIGWPIDPEAFGETLRLAHESYRLPIYVLENGLGNFDKPNETGAVVDPDRVAFLRRYIGAMNDTAAAGVDVRGYFVWSLLDNFEWMSGYDERFGITYVDYGSQRRIPKSSFHWYADLIRTVRRR</sequence>
<dbReference type="GO" id="GO:0030245">
    <property type="term" value="P:cellulose catabolic process"/>
    <property type="evidence" value="ECO:0007669"/>
    <property type="project" value="UniProtKB-KW"/>
</dbReference>
<feature type="binding site" evidence="10">
    <location>
        <begin position="419"/>
        <end position="420"/>
    </location>
    <ligand>
        <name>substrate</name>
    </ligand>
</feature>
<accession>A0A975NBD6</accession>
<evidence type="ECO:0000256" key="8">
    <source>
        <dbReference type="ARBA" id="ARBA00023326"/>
    </source>
</evidence>
<name>A0A975NBD6_9BRAD</name>
<dbReference type="InterPro" id="IPR017853">
    <property type="entry name" value="GH"/>
</dbReference>
<evidence type="ECO:0000256" key="4">
    <source>
        <dbReference type="ARBA" id="ARBA00022801"/>
    </source>
</evidence>
<evidence type="ECO:0000256" key="5">
    <source>
        <dbReference type="ARBA" id="ARBA00023001"/>
    </source>
</evidence>
<dbReference type="PRINTS" id="PR00131">
    <property type="entry name" value="GLHYDRLASE1"/>
</dbReference>
<evidence type="ECO:0000256" key="12">
    <source>
        <dbReference type="SAM" id="MobiDB-lite"/>
    </source>
</evidence>
<evidence type="ECO:0000313" key="14">
    <source>
        <dbReference type="Proteomes" id="UP000680839"/>
    </source>
</evidence>
<dbReference type="GO" id="GO:0008422">
    <property type="term" value="F:beta-glucosidase activity"/>
    <property type="evidence" value="ECO:0007669"/>
    <property type="project" value="UniProtKB-EC"/>
</dbReference>
<keyword evidence="4 11" id="KW-0378">Hydrolase</keyword>
<keyword evidence="7 11" id="KW-0326">Glycosidase</keyword>
<keyword evidence="6" id="KW-0119">Carbohydrate metabolism</keyword>
<gene>
    <name evidence="13" type="ORF">KMZ29_19895</name>
</gene>
<organism evidence="13 14">
    <name type="scientific">Bradyrhizobium sediminis</name>
    <dbReference type="NCBI Taxonomy" id="2840469"/>
    <lineage>
        <taxon>Bacteria</taxon>
        <taxon>Pseudomonadati</taxon>
        <taxon>Pseudomonadota</taxon>
        <taxon>Alphaproteobacteria</taxon>
        <taxon>Hyphomicrobiales</taxon>
        <taxon>Nitrobacteraceae</taxon>
        <taxon>Bradyrhizobium</taxon>
    </lineage>
</organism>
<dbReference type="Proteomes" id="UP000680839">
    <property type="component" value="Chromosome"/>
</dbReference>
<dbReference type="Pfam" id="PF00232">
    <property type="entry name" value="Glyco_hydro_1"/>
    <property type="match status" value="1"/>
</dbReference>
<feature type="binding site" evidence="10">
    <location>
        <position position="141"/>
    </location>
    <ligand>
        <name>substrate</name>
    </ligand>
</feature>
<feature type="active site" description="Proton donor" evidence="9">
    <location>
        <position position="186"/>
    </location>
</feature>
<dbReference type="EMBL" id="CP076134">
    <property type="protein sequence ID" value="QWG11973.1"/>
    <property type="molecule type" value="Genomic_DNA"/>
</dbReference>
<dbReference type="Gene3D" id="3.20.20.80">
    <property type="entry name" value="Glycosidases"/>
    <property type="match status" value="1"/>
</dbReference>
<evidence type="ECO:0000256" key="1">
    <source>
        <dbReference type="ARBA" id="ARBA00000448"/>
    </source>
</evidence>
<evidence type="ECO:0000313" key="13">
    <source>
        <dbReference type="EMBL" id="QWG11973.1"/>
    </source>
</evidence>
<evidence type="ECO:0000256" key="10">
    <source>
        <dbReference type="PIRSR" id="PIRSR617736-2"/>
    </source>
</evidence>
<comment type="similarity">
    <text evidence="2 11">Belongs to the glycosyl hydrolase 1 family.</text>
</comment>
<evidence type="ECO:0000256" key="11">
    <source>
        <dbReference type="RuleBase" id="RU361175"/>
    </source>
</evidence>
<dbReference type="RefSeq" id="WP_215620825.1">
    <property type="nucleotide sequence ID" value="NZ_CP076134.1"/>
</dbReference>
<feature type="binding site" evidence="10">
    <location>
        <position position="41"/>
    </location>
    <ligand>
        <name>substrate</name>
    </ligand>
</feature>
<dbReference type="FunFam" id="3.20.20.80:FF:000004">
    <property type="entry name" value="Beta-glucosidase 6-phospho-beta-glucosidase"/>
    <property type="match status" value="1"/>
</dbReference>
<dbReference type="InterPro" id="IPR001360">
    <property type="entry name" value="Glyco_hydro_1"/>
</dbReference>
<dbReference type="GO" id="GO:0005829">
    <property type="term" value="C:cytosol"/>
    <property type="evidence" value="ECO:0007669"/>
    <property type="project" value="TreeGrafter"/>
</dbReference>
<feature type="binding site" evidence="10">
    <location>
        <position position="308"/>
    </location>
    <ligand>
        <name>substrate</name>
    </ligand>
</feature>
<dbReference type="InterPro" id="IPR017736">
    <property type="entry name" value="Glyco_hydro_1_beta-glucosidase"/>
</dbReference>
<evidence type="ECO:0000256" key="2">
    <source>
        <dbReference type="ARBA" id="ARBA00010838"/>
    </source>
</evidence>
<feature type="binding site" evidence="10">
    <location>
        <position position="185"/>
    </location>
    <ligand>
        <name>substrate</name>
    </ligand>
</feature>
<dbReference type="AlphaFoldDB" id="A0A975NBD6"/>
<dbReference type="PANTHER" id="PTHR10353">
    <property type="entry name" value="GLYCOSYL HYDROLASE"/>
    <property type="match status" value="1"/>
</dbReference>
<feature type="active site" description="Nucleophile" evidence="9">
    <location>
        <position position="365"/>
    </location>
</feature>
<comment type="catalytic activity">
    <reaction evidence="1 11">
        <text>Hydrolysis of terminal, non-reducing beta-D-glucosyl residues with release of beta-D-glucose.</text>
        <dbReference type="EC" id="3.2.1.21"/>
    </reaction>
</comment>
<dbReference type="InterPro" id="IPR033132">
    <property type="entry name" value="GH_1_N_CS"/>
</dbReference>
<proteinExistence type="inferred from homology"/>
<keyword evidence="5" id="KW-0136">Cellulose degradation</keyword>
<dbReference type="PANTHER" id="PTHR10353:SF36">
    <property type="entry name" value="LP05116P"/>
    <property type="match status" value="1"/>
</dbReference>
<evidence type="ECO:0000256" key="6">
    <source>
        <dbReference type="ARBA" id="ARBA00023277"/>
    </source>
</evidence>
<feature type="region of interest" description="Disordered" evidence="12">
    <location>
        <begin position="1"/>
        <end position="23"/>
    </location>
</feature>
<reference evidence="13" key="1">
    <citation type="submission" date="2021-06" db="EMBL/GenBank/DDBJ databases">
        <title>Bradyrhizobium sp. S2-20-1 Genome sequencing.</title>
        <authorList>
            <person name="Jin L."/>
        </authorList>
    </citation>
    <scope>NUCLEOTIDE SEQUENCE</scope>
    <source>
        <strain evidence="13">S2-20-1</strain>
    </source>
</reference>
<feature type="compositionally biased region" description="Polar residues" evidence="12">
    <location>
        <begin position="1"/>
        <end position="14"/>
    </location>
</feature>
<dbReference type="SUPFAM" id="SSF51445">
    <property type="entry name" value="(Trans)glycosidases"/>
    <property type="match status" value="1"/>
</dbReference>
<evidence type="ECO:0000256" key="7">
    <source>
        <dbReference type="ARBA" id="ARBA00023295"/>
    </source>
</evidence>
<evidence type="ECO:0000256" key="9">
    <source>
        <dbReference type="PIRSR" id="PIRSR617736-1"/>
    </source>
</evidence>
<evidence type="ECO:0000256" key="3">
    <source>
        <dbReference type="ARBA" id="ARBA00012744"/>
    </source>
</evidence>